<protein>
    <submittedName>
        <fullName evidence="7">Biotin-requiring enzyme</fullName>
    </submittedName>
</protein>
<dbReference type="SUPFAM" id="SSF51230">
    <property type="entry name" value="Single hybrid motif"/>
    <property type="match status" value="1"/>
</dbReference>
<keyword evidence="3" id="KW-0808">Transferase</keyword>
<evidence type="ECO:0000256" key="3">
    <source>
        <dbReference type="ARBA" id="ARBA00022679"/>
    </source>
</evidence>
<organism evidence="7 8">
    <name type="scientific">Rhizorhabdus histidinilytica</name>
    <dbReference type="NCBI Taxonomy" id="439228"/>
    <lineage>
        <taxon>Bacteria</taxon>
        <taxon>Pseudomonadati</taxon>
        <taxon>Pseudomonadota</taxon>
        <taxon>Alphaproteobacteria</taxon>
        <taxon>Sphingomonadales</taxon>
        <taxon>Sphingomonadaceae</taxon>
        <taxon>Rhizorhabdus</taxon>
    </lineage>
</organism>
<dbReference type="Pfam" id="PF00364">
    <property type="entry name" value="Biotin_lipoyl"/>
    <property type="match status" value="1"/>
</dbReference>
<gene>
    <name evidence="7" type="ORF">SAMN06295920_12714</name>
</gene>
<proteinExistence type="predicted"/>
<dbReference type="Proteomes" id="UP000189818">
    <property type="component" value="Unassembled WGS sequence"/>
</dbReference>
<keyword evidence="5" id="KW-0012">Acyltransferase</keyword>
<accession>A0A1T5H0W6</accession>
<dbReference type="PROSITE" id="PS50968">
    <property type="entry name" value="BIOTINYL_LIPOYL"/>
    <property type="match status" value="1"/>
</dbReference>
<dbReference type="Gene3D" id="2.40.50.100">
    <property type="match status" value="1"/>
</dbReference>
<keyword evidence="8" id="KW-1185">Reference proteome</keyword>
<evidence type="ECO:0000313" key="7">
    <source>
        <dbReference type="EMBL" id="SKC14288.1"/>
    </source>
</evidence>
<dbReference type="PANTHER" id="PTHR43178:SF5">
    <property type="entry name" value="LIPOAMIDE ACYLTRANSFERASE COMPONENT OF BRANCHED-CHAIN ALPHA-KETO ACID DEHYDROGENASE COMPLEX, MITOCHONDRIAL"/>
    <property type="match status" value="1"/>
</dbReference>
<comment type="subunit">
    <text evidence="2">Forms a 24-polypeptide structural core with octahedral symmetry.</text>
</comment>
<dbReference type="OrthoDB" id="7363068at2"/>
<dbReference type="GO" id="GO:0031405">
    <property type="term" value="F:lipoic acid binding"/>
    <property type="evidence" value="ECO:0007669"/>
    <property type="project" value="TreeGrafter"/>
</dbReference>
<dbReference type="STRING" id="439228.SAMN06295920_12714"/>
<evidence type="ECO:0000256" key="4">
    <source>
        <dbReference type="ARBA" id="ARBA00022823"/>
    </source>
</evidence>
<name>A0A1T5H0W6_9SPHN</name>
<feature type="domain" description="Lipoyl-binding" evidence="6">
    <location>
        <begin position="3"/>
        <end position="78"/>
    </location>
</feature>
<evidence type="ECO:0000256" key="1">
    <source>
        <dbReference type="ARBA" id="ARBA00001938"/>
    </source>
</evidence>
<keyword evidence="4" id="KW-0450">Lipoyl</keyword>
<dbReference type="GO" id="GO:0016407">
    <property type="term" value="F:acetyltransferase activity"/>
    <property type="evidence" value="ECO:0007669"/>
    <property type="project" value="TreeGrafter"/>
</dbReference>
<dbReference type="InterPro" id="IPR000089">
    <property type="entry name" value="Biotin_lipoyl"/>
</dbReference>
<dbReference type="InterPro" id="IPR011053">
    <property type="entry name" value="Single_hybrid_motif"/>
</dbReference>
<dbReference type="AlphaFoldDB" id="A0A1T5H0W6"/>
<dbReference type="InterPro" id="IPR003016">
    <property type="entry name" value="2-oxoA_DH_lipoyl-BS"/>
</dbReference>
<dbReference type="CDD" id="cd06849">
    <property type="entry name" value="lipoyl_domain"/>
    <property type="match status" value="1"/>
</dbReference>
<sequence length="79" mass="8313">MANIKVLLPQFGMGMQEAEIVRWIKAVGDSVEAGEPLLEIEAAKTTVEVPSPGAGTLTEILAQEGDTVEVRAHIATIVA</sequence>
<dbReference type="GO" id="GO:0005737">
    <property type="term" value="C:cytoplasm"/>
    <property type="evidence" value="ECO:0007669"/>
    <property type="project" value="TreeGrafter"/>
</dbReference>
<reference evidence="8" key="1">
    <citation type="submission" date="2017-02" db="EMBL/GenBank/DDBJ databases">
        <authorList>
            <person name="Varghese N."/>
            <person name="Submissions S."/>
        </authorList>
    </citation>
    <scope>NUCLEOTIDE SEQUENCE [LARGE SCALE GENOMIC DNA]</scope>
    <source>
        <strain evidence="8">UM2</strain>
    </source>
</reference>
<comment type="cofactor">
    <cofactor evidence="1">
        <name>(R)-lipoate</name>
        <dbReference type="ChEBI" id="CHEBI:83088"/>
    </cofactor>
</comment>
<dbReference type="PROSITE" id="PS00189">
    <property type="entry name" value="LIPOYL"/>
    <property type="match status" value="1"/>
</dbReference>
<evidence type="ECO:0000256" key="2">
    <source>
        <dbReference type="ARBA" id="ARBA00011484"/>
    </source>
</evidence>
<dbReference type="PANTHER" id="PTHR43178">
    <property type="entry name" value="DIHYDROLIPOAMIDE ACETYLTRANSFERASE COMPONENT OF PYRUVATE DEHYDROGENASE COMPLEX"/>
    <property type="match status" value="1"/>
</dbReference>
<dbReference type="InterPro" id="IPR050743">
    <property type="entry name" value="2-oxoacid_DH_E2_comp"/>
</dbReference>
<evidence type="ECO:0000259" key="6">
    <source>
        <dbReference type="PROSITE" id="PS50968"/>
    </source>
</evidence>
<evidence type="ECO:0000256" key="5">
    <source>
        <dbReference type="ARBA" id="ARBA00023315"/>
    </source>
</evidence>
<evidence type="ECO:0000313" key="8">
    <source>
        <dbReference type="Proteomes" id="UP000189818"/>
    </source>
</evidence>
<dbReference type="EMBL" id="FUYM01000027">
    <property type="protein sequence ID" value="SKC14288.1"/>
    <property type="molecule type" value="Genomic_DNA"/>
</dbReference>
<dbReference type="RefSeq" id="WP_079651127.1">
    <property type="nucleotide sequence ID" value="NZ_FUYM01000027.1"/>
</dbReference>